<keyword evidence="6" id="KW-0732">Signal</keyword>
<evidence type="ECO:0000256" key="3">
    <source>
        <dbReference type="ARBA" id="ARBA00023049"/>
    </source>
</evidence>
<keyword evidence="6" id="KW-0378">Hydrolase</keyword>
<sequence>MNLFNKAIILFITLTFLSNKIDSTPKTLIRVKRSGINNDAQKLNYPISWCVKLKDGKTYNEYMDVSKKLIREAISKIQYGTCVVFLEETNCPTDLTSPPNPLIIFIDDLKNRINQYNFTYSKNIPNPYEIKIEYNCNKRVGCFLKKILAYLGLILTHKRPDRDRYITINESSILANSKAEFDKIENVDLHGTGYDYGSVMHISKFYRNYFFGDVFNIKQREYELMTGQEYGPSFNDLKLLNYRYCDDQCPTKLNCQNGGYTTPFSCQYCECPNGYKGVYCDELDVSKDECGETNLFATTEVKKLIFKGQKKCNILIKAGNGKKIKIEVEEAKLPSFNPCFEKQGLEIKHRKDKSLTGLCFCTYAVNSTVTSEDNVVLIQYNGERVANEAKLSYQAINE</sequence>
<name>A0A0K0EP00_STRER</name>
<dbReference type="Gene3D" id="3.40.390.10">
    <property type="entry name" value="Collagenase (Catalytic Domain)"/>
    <property type="match status" value="1"/>
</dbReference>
<proteinExistence type="predicted"/>
<evidence type="ECO:0000256" key="1">
    <source>
        <dbReference type="ARBA" id="ARBA00022723"/>
    </source>
</evidence>
<dbReference type="InterPro" id="IPR001506">
    <property type="entry name" value="Peptidase_M12A"/>
</dbReference>
<dbReference type="WBParaSite" id="TCONS_00015204.p1">
    <property type="protein sequence ID" value="TCONS_00015204.p1"/>
    <property type="gene ID" value="XLOC_010423"/>
</dbReference>
<dbReference type="InterPro" id="IPR000742">
    <property type="entry name" value="EGF"/>
</dbReference>
<dbReference type="GO" id="GO:0008270">
    <property type="term" value="F:zinc ion binding"/>
    <property type="evidence" value="ECO:0007669"/>
    <property type="project" value="InterPro"/>
</dbReference>
<keyword evidence="4" id="KW-1015">Disulfide bond</keyword>
<evidence type="ECO:0000259" key="7">
    <source>
        <dbReference type="PROSITE" id="PS51864"/>
    </source>
</evidence>
<evidence type="ECO:0000256" key="4">
    <source>
        <dbReference type="ARBA" id="ARBA00023157"/>
    </source>
</evidence>
<dbReference type="PRINTS" id="PR00480">
    <property type="entry name" value="ASTACIN"/>
</dbReference>
<dbReference type="SUPFAM" id="SSF55486">
    <property type="entry name" value="Metalloproteases ('zincins'), catalytic domain"/>
    <property type="match status" value="1"/>
</dbReference>
<comment type="caution">
    <text evidence="5">Lacks conserved residue(s) required for the propagation of feature annotation.</text>
</comment>
<feature type="chain" id="PRO_5005120729" description="Metalloendopeptidase" evidence="6">
    <location>
        <begin position="24"/>
        <end position="398"/>
    </location>
</feature>
<protein>
    <recommendedName>
        <fullName evidence="6">Metalloendopeptidase</fullName>
        <ecNumber evidence="6">3.4.24.-</ecNumber>
    </recommendedName>
</protein>
<dbReference type="PANTHER" id="PTHR10127:SF831">
    <property type="entry name" value="ZINC METALLOPROTEINASE NAS-37"/>
    <property type="match status" value="1"/>
</dbReference>
<organism evidence="9">
    <name type="scientific">Strongyloides stercoralis</name>
    <name type="common">Threadworm</name>
    <dbReference type="NCBI Taxonomy" id="6248"/>
    <lineage>
        <taxon>Eukaryota</taxon>
        <taxon>Metazoa</taxon>
        <taxon>Ecdysozoa</taxon>
        <taxon>Nematoda</taxon>
        <taxon>Chromadorea</taxon>
        <taxon>Rhabditida</taxon>
        <taxon>Tylenchina</taxon>
        <taxon>Panagrolaimomorpha</taxon>
        <taxon>Strongyloidoidea</taxon>
        <taxon>Strongyloididae</taxon>
        <taxon>Strongyloides</taxon>
    </lineage>
</organism>
<evidence type="ECO:0000313" key="9">
    <source>
        <dbReference type="WBParaSite" id="SSTP_0001118700.1"/>
    </source>
</evidence>
<dbReference type="PROSITE" id="PS00022">
    <property type="entry name" value="EGF_1"/>
    <property type="match status" value="1"/>
</dbReference>
<keyword evidence="1 6" id="KW-0479">Metal-binding</keyword>
<dbReference type="PANTHER" id="PTHR10127">
    <property type="entry name" value="DISCOIDIN, CUB, EGF, LAMININ , AND ZINC METALLOPROTEASE DOMAIN CONTAINING"/>
    <property type="match status" value="1"/>
</dbReference>
<feature type="signal peptide" evidence="6">
    <location>
        <begin position="1"/>
        <end position="23"/>
    </location>
</feature>
<dbReference type="AlphaFoldDB" id="A0A0K0EP00"/>
<accession>A0A0K0EP00</accession>
<keyword evidence="3 6" id="KW-0482">Metalloprotease</keyword>
<feature type="domain" description="Peptidase M12A" evidence="7">
    <location>
        <begin position="34"/>
        <end position="250"/>
    </location>
</feature>
<dbReference type="GO" id="GO:0004222">
    <property type="term" value="F:metalloendopeptidase activity"/>
    <property type="evidence" value="ECO:0007669"/>
    <property type="project" value="UniProtKB-UniRule"/>
</dbReference>
<dbReference type="Pfam" id="PF01400">
    <property type="entry name" value="Astacin"/>
    <property type="match status" value="1"/>
</dbReference>
<evidence type="ECO:0000256" key="5">
    <source>
        <dbReference type="PROSITE-ProRule" id="PRU01211"/>
    </source>
</evidence>
<dbReference type="InterPro" id="IPR006026">
    <property type="entry name" value="Peptidase_Metallo"/>
</dbReference>
<evidence type="ECO:0000256" key="2">
    <source>
        <dbReference type="ARBA" id="ARBA00022833"/>
    </source>
</evidence>
<dbReference type="PROSITE" id="PS01186">
    <property type="entry name" value="EGF_2"/>
    <property type="match status" value="1"/>
</dbReference>
<dbReference type="InterPro" id="IPR024079">
    <property type="entry name" value="MetalloPept_cat_dom_sf"/>
</dbReference>
<dbReference type="PROSITE" id="PS51864">
    <property type="entry name" value="ASTACIN"/>
    <property type="match status" value="1"/>
</dbReference>
<evidence type="ECO:0000313" key="8">
    <source>
        <dbReference type="Proteomes" id="UP000035681"/>
    </source>
</evidence>
<evidence type="ECO:0000256" key="6">
    <source>
        <dbReference type="RuleBase" id="RU361183"/>
    </source>
</evidence>
<comment type="cofactor">
    <cofactor evidence="6">
        <name>Zn(2+)</name>
        <dbReference type="ChEBI" id="CHEBI:29105"/>
    </cofactor>
    <text evidence="6">Binds 1 zinc ion per subunit.</text>
</comment>
<keyword evidence="8" id="KW-1185">Reference proteome</keyword>
<dbReference type="WBParaSite" id="SSTP_0001118700.1">
    <property type="protein sequence ID" value="SSTP_0001118700.1"/>
    <property type="gene ID" value="SSTP_0001118700"/>
</dbReference>
<dbReference type="SMART" id="SM00235">
    <property type="entry name" value="ZnMc"/>
    <property type="match status" value="1"/>
</dbReference>
<keyword evidence="6" id="KW-0645">Protease</keyword>
<dbReference type="GO" id="GO:0006508">
    <property type="term" value="P:proteolysis"/>
    <property type="evidence" value="ECO:0007669"/>
    <property type="project" value="UniProtKB-KW"/>
</dbReference>
<dbReference type="EC" id="3.4.24.-" evidence="6"/>
<reference evidence="9" key="1">
    <citation type="submission" date="2015-08" db="UniProtKB">
        <authorList>
            <consortium name="WormBaseParasite"/>
        </authorList>
    </citation>
    <scope>IDENTIFICATION</scope>
</reference>
<keyword evidence="2 6" id="KW-0862">Zinc</keyword>
<dbReference type="Proteomes" id="UP000035681">
    <property type="component" value="Unplaced"/>
</dbReference>